<gene>
    <name evidence="1" type="ORF">Deia_00317</name>
</gene>
<name>A0A5B8XFB7_9RICK</name>
<organism evidence="1 2">
    <name type="scientific">Candidatus Deianiraea vastatrix</name>
    <dbReference type="NCBI Taxonomy" id="2163644"/>
    <lineage>
        <taxon>Bacteria</taxon>
        <taxon>Pseudomonadati</taxon>
        <taxon>Pseudomonadota</taxon>
        <taxon>Alphaproteobacteria</taxon>
        <taxon>Rickettsiales</taxon>
        <taxon>Candidatus Deianiraeaceae</taxon>
        <taxon>Candidatus Deianiraea</taxon>
    </lineage>
</organism>
<keyword evidence="2" id="KW-1185">Reference proteome</keyword>
<dbReference type="AlphaFoldDB" id="A0A5B8XFB7"/>
<sequence>MTFKKICISSSKHFVILTMPNTKTAEKNLRKNKRNAVVNKSNNTAIKNLKKDIVAKVANIAKPGVNVNDVVFAIKSSLGKLHSKSRKNTFDKLRASNFERKIVLKIKNATHQ</sequence>
<dbReference type="Proteomes" id="UP000321934">
    <property type="component" value="Chromosome"/>
</dbReference>
<dbReference type="EMBL" id="CP029077">
    <property type="protein sequence ID" value="QED23124.1"/>
    <property type="molecule type" value="Genomic_DNA"/>
</dbReference>
<evidence type="ECO:0000313" key="1">
    <source>
        <dbReference type="EMBL" id="QED23124.1"/>
    </source>
</evidence>
<proteinExistence type="predicted"/>
<reference evidence="1 2" key="1">
    <citation type="journal article" date="2019" name="ISME J.">
        <title>Deianiraea, an extracellular bacterium associated with the ciliate Paramecium, suggests an alternative scenario for the evolution of Rickettsiales.</title>
        <authorList>
            <person name="Castelli M."/>
            <person name="Sabaneyeva E."/>
            <person name="Lanzoni O."/>
            <person name="Lebedeva N."/>
            <person name="Floriano A.M."/>
            <person name="Gaiarsa S."/>
            <person name="Benken K."/>
            <person name="Modeo L."/>
            <person name="Bandi C."/>
            <person name="Potekhin A."/>
            <person name="Sassera D."/>
            <person name="Petroni G."/>
        </authorList>
    </citation>
    <scope>NUCLEOTIDE SEQUENCE [LARGE SCALE GENOMIC DNA]</scope>
    <source>
        <strain evidence="1">CyL4-1</strain>
    </source>
</reference>
<evidence type="ECO:0000313" key="2">
    <source>
        <dbReference type="Proteomes" id="UP000321934"/>
    </source>
</evidence>
<accession>A0A5B8XFB7</accession>
<protein>
    <submittedName>
        <fullName evidence="1">Uncharacterized protein</fullName>
    </submittedName>
</protein>